<accession>A0A4S8PQL5</accession>
<keyword evidence="6" id="KW-1185">Reference proteome</keyword>
<sequence length="297" mass="31586">MNTPVLTAHALTKRYGTHPALTEATLDIPAGRIVGLVGPNGAGKSTLLALAAGLIRPTSGHIEVLGRKPAADAEQLARVGFVAQDTPVYAGLSVADHLKLGEHLNPTWDKQFAADRIKQIGLDPAKQAGRLSGGQRAQLALTIAAAKRPELLIFDEPVAALDPLARRAFLQNLMEFVAEIDVSVILSSHLISDVERVCDHLIILAESRVQVAGEIDDLTAGHYRLVAPRGTLTDLPDGVDLIAADHTDRQTTLIVHNTNPTPLAISGAEPIGLEDMVLTYLHRAEGTTAPTLEETRA</sequence>
<dbReference type="InterPro" id="IPR051782">
    <property type="entry name" value="ABC_Transporter_VariousFunc"/>
</dbReference>
<comment type="caution">
    <text evidence="5">The sequence shown here is derived from an EMBL/GenBank/DDBJ whole genome shotgun (WGS) entry which is preliminary data.</text>
</comment>
<name>A0A4S8PQL5_9ACTN</name>
<evidence type="ECO:0000256" key="3">
    <source>
        <dbReference type="ARBA" id="ARBA00022840"/>
    </source>
</evidence>
<dbReference type="InterPro" id="IPR003593">
    <property type="entry name" value="AAA+_ATPase"/>
</dbReference>
<dbReference type="Pfam" id="PF00005">
    <property type="entry name" value="ABC_tran"/>
    <property type="match status" value="1"/>
</dbReference>
<proteinExistence type="predicted"/>
<organism evidence="5 6">
    <name type="scientific">Glycomyces buryatensis</name>
    <dbReference type="NCBI Taxonomy" id="2570927"/>
    <lineage>
        <taxon>Bacteria</taxon>
        <taxon>Bacillati</taxon>
        <taxon>Actinomycetota</taxon>
        <taxon>Actinomycetes</taxon>
        <taxon>Glycomycetales</taxon>
        <taxon>Glycomycetaceae</taxon>
        <taxon>Glycomyces</taxon>
    </lineage>
</organism>
<keyword evidence="1" id="KW-0813">Transport</keyword>
<dbReference type="PANTHER" id="PTHR42939">
    <property type="entry name" value="ABC TRANSPORTER ATP-BINDING PROTEIN ALBC-RELATED"/>
    <property type="match status" value="1"/>
</dbReference>
<reference evidence="6" key="1">
    <citation type="submission" date="2019-04" db="EMBL/GenBank/DDBJ databases">
        <title>Nocardioides xinjiangensis sp. nov.</title>
        <authorList>
            <person name="Liu S."/>
        </authorList>
    </citation>
    <scope>NUCLEOTIDE SEQUENCE [LARGE SCALE GENOMIC DNA]</scope>
    <source>
        <strain evidence="6">18</strain>
    </source>
</reference>
<dbReference type="EMBL" id="STGY01000083">
    <property type="protein sequence ID" value="THV33443.1"/>
    <property type="molecule type" value="Genomic_DNA"/>
</dbReference>
<feature type="domain" description="ABC transporter" evidence="4">
    <location>
        <begin position="6"/>
        <end position="231"/>
    </location>
</feature>
<dbReference type="OrthoDB" id="9804819at2"/>
<keyword evidence="3 5" id="KW-0067">ATP-binding</keyword>
<dbReference type="InterPro" id="IPR027417">
    <property type="entry name" value="P-loop_NTPase"/>
</dbReference>
<dbReference type="CDD" id="cd03230">
    <property type="entry name" value="ABC_DR_subfamily_A"/>
    <property type="match status" value="1"/>
</dbReference>
<evidence type="ECO:0000259" key="4">
    <source>
        <dbReference type="PROSITE" id="PS50893"/>
    </source>
</evidence>
<dbReference type="PANTHER" id="PTHR42939:SF1">
    <property type="entry name" value="ABC TRANSPORTER ATP-BINDING PROTEIN ALBC-RELATED"/>
    <property type="match status" value="1"/>
</dbReference>
<dbReference type="GO" id="GO:0005524">
    <property type="term" value="F:ATP binding"/>
    <property type="evidence" value="ECO:0007669"/>
    <property type="project" value="UniProtKB-KW"/>
</dbReference>
<dbReference type="Gene3D" id="3.40.50.300">
    <property type="entry name" value="P-loop containing nucleotide triphosphate hydrolases"/>
    <property type="match status" value="1"/>
</dbReference>
<dbReference type="InterPro" id="IPR003439">
    <property type="entry name" value="ABC_transporter-like_ATP-bd"/>
</dbReference>
<evidence type="ECO:0000256" key="1">
    <source>
        <dbReference type="ARBA" id="ARBA00022448"/>
    </source>
</evidence>
<dbReference type="SUPFAM" id="SSF52540">
    <property type="entry name" value="P-loop containing nucleoside triphosphate hydrolases"/>
    <property type="match status" value="1"/>
</dbReference>
<protein>
    <submittedName>
        <fullName evidence="5">ABC transporter ATP-binding protein</fullName>
    </submittedName>
</protein>
<dbReference type="GO" id="GO:0016887">
    <property type="term" value="F:ATP hydrolysis activity"/>
    <property type="evidence" value="ECO:0007669"/>
    <property type="project" value="InterPro"/>
</dbReference>
<dbReference type="AlphaFoldDB" id="A0A4S8PQL5"/>
<dbReference type="Proteomes" id="UP000308760">
    <property type="component" value="Unassembled WGS sequence"/>
</dbReference>
<evidence type="ECO:0000313" key="5">
    <source>
        <dbReference type="EMBL" id="THV33443.1"/>
    </source>
</evidence>
<evidence type="ECO:0000313" key="6">
    <source>
        <dbReference type="Proteomes" id="UP000308760"/>
    </source>
</evidence>
<keyword evidence="2" id="KW-0547">Nucleotide-binding</keyword>
<dbReference type="RefSeq" id="WP_136537324.1">
    <property type="nucleotide sequence ID" value="NZ_STGY01000083.1"/>
</dbReference>
<reference evidence="5 6" key="2">
    <citation type="submission" date="2019-05" db="EMBL/GenBank/DDBJ databases">
        <title>Glycomyces buryatensis sp. nov.</title>
        <authorList>
            <person name="Nikitina E."/>
        </authorList>
    </citation>
    <scope>NUCLEOTIDE SEQUENCE [LARGE SCALE GENOMIC DNA]</scope>
    <source>
        <strain evidence="5 6">18</strain>
    </source>
</reference>
<dbReference type="PROSITE" id="PS50893">
    <property type="entry name" value="ABC_TRANSPORTER_2"/>
    <property type="match status" value="1"/>
</dbReference>
<gene>
    <name evidence="5" type="ORF">FAB82_25190</name>
</gene>
<dbReference type="SMART" id="SM00382">
    <property type="entry name" value="AAA"/>
    <property type="match status" value="1"/>
</dbReference>
<evidence type="ECO:0000256" key="2">
    <source>
        <dbReference type="ARBA" id="ARBA00022741"/>
    </source>
</evidence>